<name>M6QN10_9LEPT</name>
<dbReference type="AlphaFoldDB" id="M6QN10"/>
<organism evidence="1 2">
    <name type="scientific">Leptospira weilii str. UI 13098</name>
    <dbReference type="NCBI Taxonomy" id="1088542"/>
    <lineage>
        <taxon>Bacteria</taxon>
        <taxon>Pseudomonadati</taxon>
        <taxon>Spirochaetota</taxon>
        <taxon>Spirochaetia</taxon>
        <taxon>Leptospirales</taxon>
        <taxon>Leptospiraceae</taxon>
        <taxon>Leptospira</taxon>
    </lineage>
</organism>
<reference evidence="1 2" key="1">
    <citation type="submission" date="2013-01" db="EMBL/GenBank/DDBJ databases">
        <authorList>
            <person name="Harkins D.M."/>
            <person name="Durkin A.S."/>
            <person name="Brinkac L.M."/>
            <person name="Haft D.H."/>
            <person name="Selengut J.D."/>
            <person name="Sanka R."/>
            <person name="DePew J."/>
            <person name="Purushe J."/>
            <person name="Chanthongthip A."/>
            <person name="Lattana O."/>
            <person name="Phetsouvanh R."/>
            <person name="Newton P.N."/>
            <person name="Vinetz J.M."/>
            <person name="Sutton G.G."/>
            <person name="Nierman W.C."/>
            <person name="Fouts D.E."/>
        </authorList>
    </citation>
    <scope>NUCLEOTIDE SEQUENCE [LARGE SCALE GENOMIC DNA]</scope>
    <source>
        <strain evidence="1 2">UI 13098</strain>
    </source>
</reference>
<accession>M6QN10</accession>
<protein>
    <submittedName>
        <fullName evidence="1">Uncharacterized protein</fullName>
    </submittedName>
</protein>
<dbReference type="Proteomes" id="UP000012118">
    <property type="component" value="Unassembled WGS sequence"/>
</dbReference>
<evidence type="ECO:0000313" key="2">
    <source>
        <dbReference type="Proteomes" id="UP000012118"/>
    </source>
</evidence>
<gene>
    <name evidence="1" type="ORF">LEP1GSC108_1218</name>
</gene>
<comment type="caution">
    <text evidence="1">The sequence shown here is derived from an EMBL/GenBank/DDBJ whole genome shotgun (WGS) entry which is preliminary data.</text>
</comment>
<keyword evidence="2" id="KW-1185">Reference proteome</keyword>
<sequence>MTGIPCSIDLQSRKPKQSFGIKTVGFCVSNQTDCISVVLSVFLGREWIDLNGCKYYFVNGNEVEPTLLCSCDSPSCA</sequence>
<evidence type="ECO:0000313" key="1">
    <source>
        <dbReference type="EMBL" id="EMN90262.1"/>
    </source>
</evidence>
<dbReference type="EMBL" id="AHNU02000044">
    <property type="protein sequence ID" value="EMN90262.1"/>
    <property type="molecule type" value="Genomic_DNA"/>
</dbReference>
<proteinExistence type="predicted"/>